<dbReference type="Pfam" id="PF01547">
    <property type="entry name" value="SBP_bac_1"/>
    <property type="match status" value="1"/>
</dbReference>
<dbReference type="SUPFAM" id="SSF53850">
    <property type="entry name" value="Periplasmic binding protein-like II"/>
    <property type="match status" value="1"/>
</dbReference>
<name>A0A942TKM4_9BACI</name>
<dbReference type="Gene3D" id="3.40.190.10">
    <property type="entry name" value="Periplasmic binding protein-like II"/>
    <property type="match status" value="1"/>
</dbReference>
<keyword evidence="1" id="KW-0732">Signal</keyword>
<accession>A0A942TKM4</accession>
<dbReference type="InterPro" id="IPR050490">
    <property type="entry name" value="Bact_solute-bd_prot1"/>
</dbReference>
<dbReference type="AlphaFoldDB" id="A0A942TKM4"/>
<dbReference type="EMBL" id="JAGYPG010000005">
    <property type="protein sequence ID" value="MBS4197714.1"/>
    <property type="molecule type" value="Genomic_DNA"/>
</dbReference>
<comment type="caution">
    <text evidence="2">The sequence shown here is derived from an EMBL/GenBank/DDBJ whole genome shotgun (WGS) entry which is preliminary data.</text>
</comment>
<evidence type="ECO:0000256" key="1">
    <source>
        <dbReference type="SAM" id="SignalP"/>
    </source>
</evidence>
<dbReference type="PROSITE" id="PS51257">
    <property type="entry name" value="PROKAR_LIPOPROTEIN"/>
    <property type="match status" value="1"/>
</dbReference>
<dbReference type="PANTHER" id="PTHR43649">
    <property type="entry name" value="ARABINOSE-BINDING PROTEIN-RELATED"/>
    <property type="match status" value="1"/>
</dbReference>
<protein>
    <submittedName>
        <fullName evidence="2">ABC transporter substrate-binding protein</fullName>
    </submittedName>
</protein>
<keyword evidence="3" id="KW-1185">Reference proteome</keyword>
<evidence type="ECO:0000313" key="3">
    <source>
        <dbReference type="Proteomes" id="UP000681414"/>
    </source>
</evidence>
<feature type="signal peptide" evidence="1">
    <location>
        <begin position="1"/>
        <end position="21"/>
    </location>
</feature>
<proteinExistence type="predicted"/>
<evidence type="ECO:0000313" key="2">
    <source>
        <dbReference type="EMBL" id="MBS4197714.1"/>
    </source>
</evidence>
<dbReference type="CDD" id="cd14748">
    <property type="entry name" value="PBP2_UgpB"/>
    <property type="match status" value="1"/>
</dbReference>
<sequence length="426" mass="48008">MKKRLLSALMFALVSILVLQACSNNSSSGGSDSGKVKLVWWAHDNPAFVKANKKFIEDYTKENPNVEIDLQIFPYDAFVQKLKTAYAGNAAPDIAQVFGSWAPQYIKNGHLSPVPDMYADKLETDFFEPALGAYTKDGTIYGIPQEYNLENGGMLASPDMFKEAGIEYPTTWDELVDASIKLTKTENIKITTKGFEFVSGDNITFFFLSLILQQGGEYLTEDGHVDFGTPEATKAMSEMKRFLTEYKVTDFRDFGGDLDISDFFFTGKSAMAYRGPWTIAEGQENYELGEFDYIPMPAYGNSKPYFAAETGWGEIVAKSSKHQEEAWKFVNYMTEKEQSKYFNITTFTVPANIAAAEDPELLEALPKMKASLDILEYGKYIGDFDTDFFKQQVNDNFQLIVDEKLSIEDGLKKIETEINNMVDKQK</sequence>
<organism evidence="2 3">
    <name type="scientific">Lederbergia citri</name>
    <dbReference type="NCBI Taxonomy" id="2833580"/>
    <lineage>
        <taxon>Bacteria</taxon>
        <taxon>Bacillati</taxon>
        <taxon>Bacillota</taxon>
        <taxon>Bacilli</taxon>
        <taxon>Bacillales</taxon>
        <taxon>Bacillaceae</taxon>
        <taxon>Lederbergia</taxon>
    </lineage>
</organism>
<gene>
    <name evidence="2" type="ORF">KHA97_21975</name>
</gene>
<reference evidence="2 3" key="1">
    <citation type="submission" date="2021-05" db="EMBL/GenBank/DDBJ databases">
        <title>Novel Bacillus species.</title>
        <authorList>
            <person name="Liu G."/>
        </authorList>
    </citation>
    <scope>NUCLEOTIDE SEQUENCE [LARGE SCALE GENOMIC DNA]</scope>
    <source>
        <strain evidence="3">FJAT-49780</strain>
    </source>
</reference>
<dbReference type="PANTHER" id="PTHR43649:SF12">
    <property type="entry name" value="DIACETYLCHITOBIOSE BINDING PROTEIN DASA"/>
    <property type="match status" value="1"/>
</dbReference>
<dbReference type="InterPro" id="IPR006059">
    <property type="entry name" value="SBP"/>
</dbReference>
<dbReference type="RefSeq" id="WP_213126950.1">
    <property type="nucleotide sequence ID" value="NZ_JAGYPG010000005.1"/>
</dbReference>
<dbReference type="Proteomes" id="UP000681414">
    <property type="component" value="Unassembled WGS sequence"/>
</dbReference>
<feature type="chain" id="PRO_5038955289" evidence="1">
    <location>
        <begin position="22"/>
        <end position="426"/>
    </location>
</feature>